<dbReference type="FunFam" id="3.30.40.10:FF:000103">
    <property type="entry name" value="Inhibitor of growth protein"/>
    <property type="match status" value="1"/>
</dbReference>
<dbReference type="AlphaFoldDB" id="A0A9Q1CLX6"/>
<feature type="binding site" evidence="12">
    <location>
        <position position="365"/>
    </location>
    <ligand>
        <name>Zn(2+)</name>
        <dbReference type="ChEBI" id="CHEBI:29105"/>
        <label>1</label>
    </ligand>
</feature>
<accession>A0A9Q1CLX6</accession>
<dbReference type="Gene3D" id="6.10.140.1740">
    <property type="match status" value="1"/>
</dbReference>
<evidence type="ECO:0000256" key="8">
    <source>
        <dbReference type="ARBA" id="ARBA00023015"/>
    </source>
</evidence>
<dbReference type="PROSITE" id="PS50016">
    <property type="entry name" value="ZF_PHD_2"/>
    <property type="match status" value="1"/>
</dbReference>
<feature type="compositionally biased region" description="Low complexity" evidence="15">
    <location>
        <begin position="310"/>
        <end position="326"/>
    </location>
</feature>
<dbReference type="EMBL" id="JAIZAY010000002">
    <property type="protein sequence ID" value="KAJ8047335.1"/>
    <property type="molecule type" value="Genomic_DNA"/>
</dbReference>
<dbReference type="PANTHER" id="PTHR10333:SF103">
    <property type="entry name" value="INHIBITOR OF GROWTH PROTEIN 3"/>
    <property type="match status" value="1"/>
</dbReference>
<evidence type="ECO:0000259" key="16">
    <source>
        <dbReference type="PROSITE" id="PS50016"/>
    </source>
</evidence>
<evidence type="ECO:0000256" key="14">
    <source>
        <dbReference type="RuleBase" id="RU361213"/>
    </source>
</evidence>
<dbReference type="InterPro" id="IPR011011">
    <property type="entry name" value="Znf_FYVE_PHD"/>
</dbReference>
<dbReference type="GO" id="GO:0008270">
    <property type="term" value="F:zinc ion binding"/>
    <property type="evidence" value="ECO:0007669"/>
    <property type="project" value="UniProtKB-KW"/>
</dbReference>
<feature type="compositionally biased region" description="Low complexity" evidence="15">
    <location>
        <begin position="173"/>
        <end position="192"/>
    </location>
</feature>
<feature type="binding site" evidence="12">
    <location>
        <position position="378"/>
    </location>
    <ligand>
        <name>Zn(2+)</name>
        <dbReference type="ChEBI" id="CHEBI:29105"/>
        <label>2</label>
    </ligand>
</feature>
<evidence type="ECO:0000313" key="17">
    <source>
        <dbReference type="EMBL" id="KAJ8047335.1"/>
    </source>
</evidence>
<dbReference type="InterPro" id="IPR042020">
    <property type="entry name" value="ING3_PHD"/>
</dbReference>
<feature type="binding site" evidence="12">
    <location>
        <position position="340"/>
    </location>
    <ligand>
        <name>Zn(2+)</name>
        <dbReference type="ChEBI" id="CHEBI:29105"/>
        <label>1</label>
    </ligand>
</feature>
<evidence type="ECO:0000256" key="2">
    <source>
        <dbReference type="ARBA" id="ARBA00010210"/>
    </source>
</evidence>
<comment type="function">
    <text evidence="14">Component of an histone acetyltransferase complex.</text>
</comment>
<feature type="compositionally biased region" description="Basic residues" evidence="15">
    <location>
        <begin position="283"/>
        <end position="295"/>
    </location>
</feature>
<comment type="subcellular location">
    <subcellularLocation>
        <location evidence="1 14">Nucleus</location>
    </subcellularLocation>
</comment>
<dbReference type="InterPro" id="IPR019786">
    <property type="entry name" value="Zinc_finger_PHD-type_CS"/>
</dbReference>
<dbReference type="InterPro" id="IPR024610">
    <property type="entry name" value="ING_N_histone-binding"/>
</dbReference>
<comment type="subunit">
    <text evidence="14">Component of an histone acetyltransferase complex. Interacts with H3K4me3 and to a lesser extent with H3K4me2.</text>
</comment>
<feature type="binding site" evidence="12">
    <location>
        <position position="338"/>
    </location>
    <ligand>
        <name>Zn(2+)</name>
        <dbReference type="ChEBI" id="CHEBI:29105"/>
        <label>1</label>
    </ligand>
</feature>
<feature type="binding site" evidence="12">
    <location>
        <position position="351"/>
    </location>
    <ligand>
        <name>Zn(2+)</name>
        <dbReference type="ChEBI" id="CHEBI:29105"/>
        <label>2</label>
    </ligand>
</feature>
<dbReference type="InterPro" id="IPR019787">
    <property type="entry name" value="Znf_PHD-finger"/>
</dbReference>
<sequence>MLYLEDYIEMIEQLPMDLKERFTEMREMDLQVQNAIDNIDDKVKKFFEGTAVKKFKPEVKQQQYEQLRKEYYKVLEEADEKVQLANQIYDLVERYLRKLDQEVSRFKMELEADHSGITEVLERRSLELDRPPKQSSTRGEKRKLPSENNTSDKRIHTDKLLSNLATEAAQEISGMKSSMTSSSSSNSSDQAGASLSYTLGRVGAGSNAIAIAAARAVTNTLQMQQGRRTASLKASYAAVKATGMAGLDALSTEFTFGRTASSMTDGTPVSSSSSSSSSSGRSQSKRKNVSSRHHTSSSNTTTPANPPPASEETSTETVVDETNTTADWTYDPNEPRYCLCNQVSYGNMVGCDNPNCPIEWFHYGCVGITQPPKGKWFCPQCAAAMKRREKKDIPSKHK</sequence>
<dbReference type="Pfam" id="PF12998">
    <property type="entry name" value="ING"/>
    <property type="match status" value="1"/>
</dbReference>
<dbReference type="GO" id="GO:0035267">
    <property type="term" value="C:NuA4 histone acetyltransferase complex"/>
    <property type="evidence" value="ECO:0007669"/>
    <property type="project" value="TreeGrafter"/>
</dbReference>
<dbReference type="PANTHER" id="PTHR10333">
    <property type="entry name" value="INHIBITOR OF GROWTH PROTEIN"/>
    <property type="match status" value="1"/>
</dbReference>
<dbReference type="InterPro" id="IPR013083">
    <property type="entry name" value="Znf_RING/FYVE/PHD"/>
</dbReference>
<dbReference type="CDD" id="cd16858">
    <property type="entry name" value="ING_ING3_Yng2p"/>
    <property type="match status" value="1"/>
</dbReference>
<keyword evidence="8" id="KW-0805">Transcription regulation</keyword>
<keyword evidence="18" id="KW-1185">Reference proteome</keyword>
<keyword evidence="5 13" id="KW-0863">Zinc-finger</keyword>
<dbReference type="InterPro" id="IPR028651">
    <property type="entry name" value="ING_fam"/>
</dbReference>
<keyword evidence="9" id="KW-0804">Transcription</keyword>
<evidence type="ECO:0000256" key="3">
    <source>
        <dbReference type="ARBA" id="ARBA00022604"/>
    </source>
</evidence>
<feature type="binding site" evidence="12">
    <location>
        <position position="356"/>
    </location>
    <ligand>
        <name>Zn(2+)</name>
        <dbReference type="ChEBI" id="CHEBI:29105"/>
        <label>2</label>
    </ligand>
</feature>
<evidence type="ECO:0000256" key="6">
    <source>
        <dbReference type="ARBA" id="ARBA00022833"/>
    </source>
</evidence>
<evidence type="ECO:0000256" key="11">
    <source>
        <dbReference type="PIRSR" id="PIRSR628651-50"/>
    </source>
</evidence>
<feature type="region of interest" description="Disordered" evidence="15">
    <location>
        <begin position="122"/>
        <end position="158"/>
    </location>
</feature>
<evidence type="ECO:0000256" key="4">
    <source>
        <dbReference type="ARBA" id="ARBA00022723"/>
    </source>
</evidence>
<dbReference type="GO" id="GO:0005634">
    <property type="term" value="C:nucleus"/>
    <property type="evidence" value="ECO:0007669"/>
    <property type="project" value="UniProtKB-SubCell"/>
</dbReference>
<keyword evidence="10 14" id="KW-0539">Nucleus</keyword>
<dbReference type="InterPro" id="IPR001965">
    <property type="entry name" value="Znf_PHD"/>
</dbReference>
<proteinExistence type="inferred from homology"/>
<name>A0A9Q1CLX6_HOLLE</name>
<evidence type="ECO:0000256" key="10">
    <source>
        <dbReference type="ARBA" id="ARBA00023242"/>
    </source>
</evidence>
<evidence type="ECO:0000256" key="7">
    <source>
        <dbReference type="ARBA" id="ARBA00022853"/>
    </source>
</evidence>
<feature type="binding site" evidence="12">
    <location>
        <position position="381"/>
    </location>
    <ligand>
        <name>Zn(2+)</name>
        <dbReference type="ChEBI" id="CHEBI:29105"/>
        <label>2</label>
    </ligand>
</feature>
<evidence type="ECO:0000256" key="5">
    <source>
        <dbReference type="ARBA" id="ARBA00022771"/>
    </source>
</evidence>
<feature type="region of interest" description="Disordered" evidence="15">
    <location>
        <begin position="261"/>
        <end position="326"/>
    </location>
</feature>
<keyword evidence="6 12" id="KW-0862">Zinc</keyword>
<dbReference type="CDD" id="cd15585">
    <property type="entry name" value="PHD_ING3"/>
    <property type="match status" value="1"/>
</dbReference>
<feature type="site" description="Histone H3K4me3 binding" evidence="11">
    <location>
        <position position="337"/>
    </location>
</feature>
<evidence type="ECO:0000256" key="9">
    <source>
        <dbReference type="ARBA" id="ARBA00023163"/>
    </source>
</evidence>
<dbReference type="GO" id="GO:0006325">
    <property type="term" value="P:chromatin organization"/>
    <property type="evidence" value="ECO:0007669"/>
    <property type="project" value="UniProtKB-KW"/>
</dbReference>
<dbReference type="OrthoDB" id="5411773at2759"/>
<keyword evidence="7 14" id="KW-0156">Chromatin regulator</keyword>
<dbReference type="PROSITE" id="PS01359">
    <property type="entry name" value="ZF_PHD_1"/>
    <property type="match status" value="1"/>
</dbReference>
<feature type="domain" description="PHD-type" evidence="16">
    <location>
        <begin position="335"/>
        <end position="384"/>
    </location>
</feature>
<comment type="similarity">
    <text evidence="2 14">Belongs to the ING family.</text>
</comment>
<reference evidence="17" key="1">
    <citation type="submission" date="2021-10" db="EMBL/GenBank/DDBJ databases">
        <title>Tropical sea cucumber genome reveals ecological adaptation and Cuvierian tubules defense mechanism.</title>
        <authorList>
            <person name="Chen T."/>
        </authorList>
    </citation>
    <scope>NUCLEOTIDE SEQUENCE</scope>
    <source>
        <strain evidence="17">Nanhai2018</strain>
        <tissue evidence="17">Muscle</tissue>
    </source>
</reference>
<feature type="site" description="Histone H3K4me3 binding" evidence="11">
    <location>
        <position position="352"/>
    </location>
</feature>
<feature type="region of interest" description="Disordered" evidence="15">
    <location>
        <begin position="172"/>
        <end position="192"/>
    </location>
</feature>
<feature type="compositionally biased region" description="Low complexity" evidence="15">
    <location>
        <begin position="270"/>
        <end position="282"/>
    </location>
</feature>
<dbReference type="SUPFAM" id="SSF57903">
    <property type="entry name" value="FYVE/PHD zinc finger"/>
    <property type="match status" value="1"/>
</dbReference>
<evidence type="ECO:0000256" key="12">
    <source>
        <dbReference type="PIRSR" id="PIRSR628651-51"/>
    </source>
</evidence>
<protein>
    <recommendedName>
        <fullName evidence="14">Inhibitor of growth protein</fullName>
    </recommendedName>
</protein>
<feature type="site" description="Histone H3K4me3 binding" evidence="11">
    <location>
        <position position="360"/>
    </location>
</feature>
<feature type="binding site" evidence="12">
    <location>
        <position position="362"/>
    </location>
    <ligand>
        <name>Zn(2+)</name>
        <dbReference type="ChEBI" id="CHEBI:29105"/>
        <label>1</label>
    </ligand>
</feature>
<dbReference type="SMART" id="SM01408">
    <property type="entry name" value="ING"/>
    <property type="match status" value="1"/>
</dbReference>
<comment type="domain">
    <text evidence="14">The PHD-type zinc finger mediates the binding to H3K4me3.</text>
</comment>
<dbReference type="Proteomes" id="UP001152320">
    <property type="component" value="Chromosome 2"/>
</dbReference>
<comment type="caution">
    <text evidence="17">The sequence shown here is derived from an EMBL/GenBank/DDBJ whole genome shotgun (WGS) entry which is preliminary data.</text>
</comment>
<dbReference type="SMART" id="SM00249">
    <property type="entry name" value="PHD"/>
    <property type="match status" value="1"/>
</dbReference>
<keyword evidence="3" id="KW-0341">Growth regulation</keyword>
<feature type="site" description="Histone H3K4me3 binding" evidence="11">
    <location>
        <position position="348"/>
    </location>
</feature>
<organism evidence="17 18">
    <name type="scientific">Holothuria leucospilota</name>
    <name type="common">Black long sea cucumber</name>
    <name type="synonym">Mertensiothuria leucospilota</name>
    <dbReference type="NCBI Taxonomy" id="206669"/>
    <lineage>
        <taxon>Eukaryota</taxon>
        <taxon>Metazoa</taxon>
        <taxon>Echinodermata</taxon>
        <taxon>Eleutherozoa</taxon>
        <taxon>Echinozoa</taxon>
        <taxon>Holothuroidea</taxon>
        <taxon>Aspidochirotacea</taxon>
        <taxon>Aspidochirotida</taxon>
        <taxon>Holothuriidae</taxon>
        <taxon>Holothuria</taxon>
    </lineage>
</organism>
<dbReference type="Gene3D" id="3.30.40.10">
    <property type="entry name" value="Zinc/RING finger domain, C3HC4 (zinc finger)"/>
    <property type="match status" value="1"/>
</dbReference>
<evidence type="ECO:0000256" key="15">
    <source>
        <dbReference type="SAM" id="MobiDB-lite"/>
    </source>
</evidence>
<evidence type="ECO:0000256" key="1">
    <source>
        <dbReference type="ARBA" id="ARBA00004123"/>
    </source>
</evidence>
<evidence type="ECO:0000256" key="13">
    <source>
        <dbReference type="PROSITE-ProRule" id="PRU00146"/>
    </source>
</evidence>
<keyword evidence="4 12" id="KW-0479">Metal-binding</keyword>
<evidence type="ECO:0000313" key="18">
    <source>
        <dbReference type="Proteomes" id="UP001152320"/>
    </source>
</evidence>
<gene>
    <name evidence="17" type="ORF">HOLleu_06313</name>
</gene>